<sequence length="307" mass="34957">MPNEELNTDKVYDATTQQAFQLAIKFYEADQKLNKDDREQLQKVYTKVTYSTLVGGWGAFFAMASLPFIRQKRLTGSRKGTSMGTAVLLGISGMIFSGPITSSTVYNWQLSGLQETNPRCYEVAKILKPSESVKWMLYYQMSKDNPNTIMKDPRSKEAEELRNKSPLQNRDVMGLHTGPRAEIAKNERLKKEQAKNPQPTTPQTEFSEDPFGEEKQSESVATSSWDRIRSQNGISSGYQSSGQPGSSWNRVRQDSTTQTQANPFTTNVYKPNQDDGDQIEEKQDEFDQLLEKERHFGEDETSKEKTW</sequence>
<protein>
    <submittedName>
        <fullName evidence="3">Membrane protein</fullName>
    </submittedName>
</protein>
<dbReference type="InterPro" id="IPR012470">
    <property type="entry name" value="Pup1-like"/>
</dbReference>
<proteinExistence type="predicted"/>
<dbReference type="eggNOG" id="ENOG502S01E">
    <property type="taxonomic scope" value="Eukaryota"/>
</dbReference>
<feature type="transmembrane region" description="Helical" evidence="2">
    <location>
        <begin position="48"/>
        <end position="69"/>
    </location>
</feature>
<keyword evidence="2" id="KW-1133">Transmembrane helix</keyword>
<accession>K0KMD8</accession>
<evidence type="ECO:0000256" key="1">
    <source>
        <dbReference type="SAM" id="MobiDB-lite"/>
    </source>
</evidence>
<reference evidence="3 4" key="1">
    <citation type="journal article" date="2012" name="Eukaryot. Cell">
        <title>Draft genome sequence of Wickerhamomyces ciferrii NRRL Y-1031 F-60-10.</title>
        <authorList>
            <person name="Schneider J."/>
            <person name="Andrea H."/>
            <person name="Blom J."/>
            <person name="Jaenicke S."/>
            <person name="Ruckert C."/>
            <person name="Schorsch C."/>
            <person name="Szczepanowski R."/>
            <person name="Farwick M."/>
            <person name="Goesmann A."/>
            <person name="Puhler A."/>
            <person name="Schaffer S."/>
            <person name="Tauch A."/>
            <person name="Kohler T."/>
            <person name="Brinkrolf K."/>
        </authorList>
    </citation>
    <scope>NUCLEOTIDE SEQUENCE [LARGE SCALE GENOMIC DNA]</scope>
    <source>
        <strain evidence="4">ATCC 14091 / BCRC 22168 / CBS 111 / JCM 3599 / NBRC 0793 / NRRL Y-1031 F-60-10</strain>
    </source>
</reference>
<dbReference type="EMBL" id="CAIF01000076">
    <property type="protein sequence ID" value="CCH43362.1"/>
    <property type="molecule type" value="Genomic_DNA"/>
</dbReference>
<feature type="compositionally biased region" description="Polar residues" evidence="1">
    <location>
        <begin position="248"/>
        <end position="270"/>
    </location>
</feature>
<dbReference type="AlphaFoldDB" id="K0KMD8"/>
<feature type="compositionally biased region" description="Low complexity" evidence="1">
    <location>
        <begin position="230"/>
        <end position="247"/>
    </location>
</feature>
<feature type="compositionally biased region" description="Polar residues" evidence="1">
    <location>
        <begin position="195"/>
        <end position="205"/>
    </location>
</feature>
<comment type="caution">
    <text evidence="3">The sequence shown here is derived from an EMBL/GenBank/DDBJ whole genome shotgun (WGS) entry which is preliminary data.</text>
</comment>
<evidence type="ECO:0000256" key="2">
    <source>
        <dbReference type="SAM" id="Phobius"/>
    </source>
</evidence>
<keyword evidence="2" id="KW-0812">Transmembrane</keyword>
<name>K0KMD8_WICCF</name>
<keyword evidence="4" id="KW-1185">Reference proteome</keyword>
<dbReference type="STRING" id="1206466.K0KMD8"/>
<organism evidence="3 4">
    <name type="scientific">Wickerhamomyces ciferrii (strain ATCC 14091 / BCRC 22168 / CBS 111 / JCM 3599 / NBRC 0793 / NRRL Y-1031 F-60-10)</name>
    <name type="common">Yeast</name>
    <name type="synonym">Pichia ciferrii</name>
    <dbReference type="NCBI Taxonomy" id="1206466"/>
    <lineage>
        <taxon>Eukaryota</taxon>
        <taxon>Fungi</taxon>
        <taxon>Dikarya</taxon>
        <taxon>Ascomycota</taxon>
        <taxon>Saccharomycotina</taxon>
        <taxon>Saccharomycetes</taxon>
        <taxon>Phaffomycetales</taxon>
        <taxon>Wickerhamomycetaceae</taxon>
        <taxon>Wickerhamomyces</taxon>
    </lineage>
</organism>
<dbReference type="InParanoid" id="K0KMD8"/>
<keyword evidence="2" id="KW-0472">Membrane</keyword>
<gene>
    <name evidence="3" type="ORF">BN7_2910</name>
</gene>
<dbReference type="HOGENOM" id="CLU_072880_0_0_1"/>
<feature type="compositionally biased region" description="Basic and acidic residues" evidence="1">
    <location>
        <begin position="289"/>
        <end position="307"/>
    </location>
</feature>
<feature type="compositionally biased region" description="Acidic residues" evidence="1">
    <location>
        <begin position="274"/>
        <end position="288"/>
    </location>
</feature>
<feature type="region of interest" description="Disordered" evidence="1">
    <location>
        <begin position="146"/>
        <end position="307"/>
    </location>
</feature>
<evidence type="ECO:0000313" key="4">
    <source>
        <dbReference type="Proteomes" id="UP000009328"/>
    </source>
</evidence>
<feature type="transmembrane region" description="Helical" evidence="2">
    <location>
        <begin position="81"/>
        <end position="100"/>
    </location>
</feature>
<feature type="compositionally biased region" description="Basic and acidic residues" evidence="1">
    <location>
        <begin position="151"/>
        <end position="163"/>
    </location>
</feature>
<dbReference type="Proteomes" id="UP000009328">
    <property type="component" value="Unassembled WGS sequence"/>
</dbReference>
<dbReference type="FunCoup" id="K0KMD8">
    <property type="interactions" value="56"/>
</dbReference>
<dbReference type="Pfam" id="PF07954">
    <property type="entry name" value="DUF1689"/>
    <property type="match status" value="1"/>
</dbReference>
<feature type="compositionally biased region" description="Basic and acidic residues" evidence="1">
    <location>
        <begin position="182"/>
        <end position="194"/>
    </location>
</feature>
<evidence type="ECO:0000313" key="3">
    <source>
        <dbReference type="EMBL" id="CCH43362.1"/>
    </source>
</evidence>